<proteinExistence type="predicted"/>
<protein>
    <submittedName>
        <fullName evidence="2">Uncharacterized protein</fullName>
    </submittedName>
</protein>
<comment type="caution">
    <text evidence="2">The sequence shown here is derived from an EMBL/GenBank/DDBJ whole genome shotgun (WGS) entry which is preliminary data.</text>
</comment>
<dbReference type="OrthoDB" id="6721348at2759"/>
<dbReference type="Proteomes" id="UP000499080">
    <property type="component" value="Unassembled WGS sequence"/>
</dbReference>
<sequence length="257" mass="29552">MKHSSSAIVDRKNILFPPLHITLGIMKYFVKTLSIEGVCFTFLISAFPSLSFEKLNAGVFDSPQIRQLVKDEHFIGTMTELQRNAGLAFKNTVKYFLGNTRAQNYTKIAQHLSESNKILGCNMIIKLQFLHSYVADFPKNLGAVRVEQGVRFHQYLKVMEALYQDRWDAHMMSNYCCSIKRECPRIKKHSRKVTSEHFDLNMYVCRLLHIFEHSQFYIISVLVMCRSLRYGSADPASQKDRPDPIPAKSNESADTDS</sequence>
<gene>
    <name evidence="2" type="ORF">AVEN_141028_1</name>
</gene>
<dbReference type="PANTHER" id="PTHR46114:SF1">
    <property type="entry name" value="ZAD DOMAIN-CONTAINING PROTEIN"/>
    <property type="match status" value="1"/>
</dbReference>
<evidence type="ECO:0000256" key="1">
    <source>
        <dbReference type="SAM" id="MobiDB-lite"/>
    </source>
</evidence>
<dbReference type="EMBL" id="BGPR01013344">
    <property type="protein sequence ID" value="GBN60255.1"/>
    <property type="molecule type" value="Genomic_DNA"/>
</dbReference>
<name>A0A4Y2Q7T9_ARAVE</name>
<evidence type="ECO:0000313" key="2">
    <source>
        <dbReference type="EMBL" id="GBN60255.1"/>
    </source>
</evidence>
<accession>A0A4Y2Q7T9</accession>
<evidence type="ECO:0000313" key="3">
    <source>
        <dbReference type="Proteomes" id="UP000499080"/>
    </source>
</evidence>
<dbReference type="PANTHER" id="PTHR46114">
    <property type="entry name" value="APPLE DOMAIN-CONTAINING PROTEIN"/>
    <property type="match status" value="1"/>
</dbReference>
<dbReference type="AlphaFoldDB" id="A0A4Y2Q7T9"/>
<reference evidence="2 3" key="1">
    <citation type="journal article" date="2019" name="Sci. Rep.">
        <title>Orb-weaving spider Araneus ventricosus genome elucidates the spidroin gene catalogue.</title>
        <authorList>
            <person name="Kono N."/>
            <person name="Nakamura H."/>
            <person name="Ohtoshi R."/>
            <person name="Moran D.A.P."/>
            <person name="Shinohara A."/>
            <person name="Yoshida Y."/>
            <person name="Fujiwara M."/>
            <person name="Mori M."/>
            <person name="Tomita M."/>
            <person name="Arakawa K."/>
        </authorList>
    </citation>
    <scope>NUCLEOTIDE SEQUENCE [LARGE SCALE GENOMIC DNA]</scope>
</reference>
<keyword evidence="3" id="KW-1185">Reference proteome</keyword>
<organism evidence="2 3">
    <name type="scientific">Araneus ventricosus</name>
    <name type="common">Orbweaver spider</name>
    <name type="synonym">Epeira ventricosa</name>
    <dbReference type="NCBI Taxonomy" id="182803"/>
    <lineage>
        <taxon>Eukaryota</taxon>
        <taxon>Metazoa</taxon>
        <taxon>Ecdysozoa</taxon>
        <taxon>Arthropoda</taxon>
        <taxon>Chelicerata</taxon>
        <taxon>Arachnida</taxon>
        <taxon>Araneae</taxon>
        <taxon>Araneomorphae</taxon>
        <taxon>Entelegynae</taxon>
        <taxon>Araneoidea</taxon>
        <taxon>Araneidae</taxon>
        <taxon>Araneus</taxon>
    </lineage>
</organism>
<feature type="region of interest" description="Disordered" evidence="1">
    <location>
        <begin position="233"/>
        <end position="257"/>
    </location>
</feature>